<dbReference type="EMBL" id="GL377604">
    <property type="protein sequence ID" value="EFJ20014.1"/>
    <property type="molecule type" value="Genomic_DNA"/>
</dbReference>
<reference evidence="2 3" key="1">
    <citation type="journal article" date="2011" name="Science">
        <title>The Selaginella genome identifies genetic changes associated with the evolution of vascular plants.</title>
        <authorList>
            <person name="Banks J.A."/>
            <person name="Nishiyama T."/>
            <person name="Hasebe M."/>
            <person name="Bowman J.L."/>
            <person name="Gribskov M."/>
            <person name="dePamphilis C."/>
            <person name="Albert V.A."/>
            <person name="Aono N."/>
            <person name="Aoyama T."/>
            <person name="Ambrose B.A."/>
            <person name="Ashton N.W."/>
            <person name="Axtell M.J."/>
            <person name="Barker E."/>
            <person name="Barker M.S."/>
            <person name="Bennetzen J.L."/>
            <person name="Bonawitz N.D."/>
            <person name="Chapple C."/>
            <person name="Cheng C."/>
            <person name="Correa L.G."/>
            <person name="Dacre M."/>
            <person name="DeBarry J."/>
            <person name="Dreyer I."/>
            <person name="Elias M."/>
            <person name="Engstrom E.M."/>
            <person name="Estelle M."/>
            <person name="Feng L."/>
            <person name="Finet C."/>
            <person name="Floyd S.K."/>
            <person name="Frommer W.B."/>
            <person name="Fujita T."/>
            <person name="Gramzow L."/>
            <person name="Gutensohn M."/>
            <person name="Harholt J."/>
            <person name="Hattori M."/>
            <person name="Heyl A."/>
            <person name="Hirai T."/>
            <person name="Hiwatashi Y."/>
            <person name="Ishikawa M."/>
            <person name="Iwata M."/>
            <person name="Karol K.G."/>
            <person name="Koehler B."/>
            <person name="Kolukisaoglu U."/>
            <person name="Kubo M."/>
            <person name="Kurata T."/>
            <person name="Lalonde S."/>
            <person name="Li K."/>
            <person name="Li Y."/>
            <person name="Litt A."/>
            <person name="Lyons E."/>
            <person name="Manning G."/>
            <person name="Maruyama T."/>
            <person name="Michael T.P."/>
            <person name="Mikami K."/>
            <person name="Miyazaki S."/>
            <person name="Morinaga S."/>
            <person name="Murata T."/>
            <person name="Mueller-Roeber B."/>
            <person name="Nelson D.R."/>
            <person name="Obara M."/>
            <person name="Oguri Y."/>
            <person name="Olmstead R.G."/>
            <person name="Onodera N."/>
            <person name="Petersen B.L."/>
            <person name="Pils B."/>
            <person name="Prigge M."/>
            <person name="Rensing S.A."/>
            <person name="Riano-Pachon D.M."/>
            <person name="Roberts A.W."/>
            <person name="Sato Y."/>
            <person name="Scheller H.V."/>
            <person name="Schulz B."/>
            <person name="Schulz C."/>
            <person name="Shakirov E.V."/>
            <person name="Shibagaki N."/>
            <person name="Shinohara N."/>
            <person name="Shippen D.E."/>
            <person name="Soerensen I."/>
            <person name="Sotooka R."/>
            <person name="Sugimoto N."/>
            <person name="Sugita M."/>
            <person name="Sumikawa N."/>
            <person name="Tanurdzic M."/>
            <person name="Theissen G."/>
            <person name="Ulvskov P."/>
            <person name="Wakazuki S."/>
            <person name="Weng J.K."/>
            <person name="Willats W.W."/>
            <person name="Wipf D."/>
            <person name="Wolf P.G."/>
            <person name="Yang L."/>
            <person name="Zimmer A.D."/>
            <person name="Zhu Q."/>
            <person name="Mitros T."/>
            <person name="Hellsten U."/>
            <person name="Loque D."/>
            <person name="Otillar R."/>
            <person name="Salamov A."/>
            <person name="Schmutz J."/>
            <person name="Shapiro H."/>
            <person name="Lindquist E."/>
            <person name="Lucas S."/>
            <person name="Rokhsar D."/>
            <person name="Grigoriev I.V."/>
        </authorList>
    </citation>
    <scope>NUCLEOTIDE SEQUENCE [LARGE SCALE GENOMIC DNA]</scope>
</reference>
<keyword evidence="1" id="KW-0812">Transmembrane</keyword>
<dbReference type="AlphaFoldDB" id="D8S6Y1"/>
<dbReference type="InParanoid" id="D8S6Y1"/>
<gene>
    <name evidence="2" type="ORF">SELMODRAFT_418720</name>
</gene>
<accession>D8S6Y1</accession>
<keyword evidence="1" id="KW-0472">Membrane</keyword>
<feature type="transmembrane region" description="Helical" evidence="1">
    <location>
        <begin position="212"/>
        <end position="230"/>
    </location>
</feature>
<keyword evidence="3" id="KW-1185">Reference proteome</keyword>
<evidence type="ECO:0000313" key="3">
    <source>
        <dbReference type="Proteomes" id="UP000001514"/>
    </source>
</evidence>
<evidence type="ECO:0000256" key="1">
    <source>
        <dbReference type="SAM" id="Phobius"/>
    </source>
</evidence>
<dbReference type="HOGENOM" id="CLU_1067127_0_0_1"/>
<keyword evidence="1" id="KW-1133">Transmembrane helix</keyword>
<proteinExistence type="predicted"/>
<dbReference type="KEGG" id="smo:SELMODRAFT_418720"/>
<dbReference type="Gramene" id="EFJ20014">
    <property type="protein sequence ID" value="EFJ20014"/>
    <property type="gene ID" value="SELMODRAFT_418720"/>
</dbReference>
<evidence type="ECO:0000313" key="2">
    <source>
        <dbReference type="EMBL" id="EFJ20014.1"/>
    </source>
</evidence>
<organism evidence="3">
    <name type="scientific">Selaginella moellendorffii</name>
    <name type="common">Spikemoss</name>
    <dbReference type="NCBI Taxonomy" id="88036"/>
    <lineage>
        <taxon>Eukaryota</taxon>
        <taxon>Viridiplantae</taxon>
        <taxon>Streptophyta</taxon>
        <taxon>Embryophyta</taxon>
        <taxon>Tracheophyta</taxon>
        <taxon>Lycopodiopsida</taxon>
        <taxon>Selaginellales</taxon>
        <taxon>Selaginellaceae</taxon>
        <taxon>Selaginella</taxon>
    </lineage>
</organism>
<name>D8S6Y1_SELML</name>
<protein>
    <submittedName>
        <fullName evidence="2">Uncharacterized protein</fullName>
    </submittedName>
</protein>
<sequence>MARKWELLGLTGKWDLLGLTGKWDLLGSTGNWVSLNSRSRKLGPSRNSLVNHHALSLQVQEFLDLDLIDVYLSSSSAEISFRSRVVELLVKDIISANRAHRRRESCAIDVGKRLLEFLDYDRNGSSIRTRVTIPLQMLDGQKEVSSDLCVEDEVTMVKIMVATEDKTSDEDITSDHLQDNPEAQLMAESIAAIQDNERLHELYDLHVPLEGIVFPGIVFVGTLPWFYLISMRKTLADCVKEGMGIHARLMVLHGFANKVVN</sequence>
<dbReference type="Proteomes" id="UP000001514">
    <property type="component" value="Unassembled WGS sequence"/>
</dbReference>